<reference evidence="1" key="1">
    <citation type="submission" date="2022-04" db="EMBL/GenBank/DDBJ databases">
        <title>Jade perch genome.</title>
        <authorList>
            <person name="Chao B."/>
        </authorList>
    </citation>
    <scope>NUCLEOTIDE SEQUENCE</scope>
    <source>
        <strain evidence="1">CB-2022</strain>
    </source>
</reference>
<proteinExistence type="predicted"/>
<dbReference type="Proteomes" id="UP000831701">
    <property type="component" value="Chromosome 9"/>
</dbReference>
<sequence length="918" mass="100698">MSLEDYERHFDSLNSELGGGSVVSERSASSTFNGEEEKLHYIPIRILGRGAFGEATLYRRTEDNSLVVWKEVDLNSLSEKERRDVMNEISILSILEHNNIIAYFNHFMDKNSLFIELEYCNGGNLYDKINQQKGKLFSEEVVIWYLYQIASAVAHIHKAGILHRQDIQSFFIDIKTLNIFLTKTDLIKLGDYGLAKKLDSEFSMAETNPLNLCVKIVQGNWTMDVNSEVYSAALIKLVYECLDQDPAKRPTTEQILDQPFISCCRQELEERVALLNSAMKKPKLSTVTDTPVAVVTTRSREVYFWGGGKFTPQKLDTFKGGSSAQHVCAGESHFAVVTVEKELYTWANVQGGAKMVGQLGHGDQASYRQPKKVEKLQGKAIRQVACGADFTACVTDEDQMYMFGSDYYGCIGVEGEFGTEILEPVLLEFFEERPVHQVSCGDNHVVVLTQSGDIYSWGCGEYGRLGLECEDDFSSPMQVEIPKGATISSVSCGSDGTFFLTEAGKVLACGNNEFNKLGLNQGISGLKNHPGEGVQVIPYITTLTLAKQLARFKIQVIAPGKTHTAAIDARGRLITFGCNKYGQLGVKDFKKHQGVQVLVGPFGGKIVTKVSCGDGFTIAATEDNQIFAWGNAGNGRLGMPADKGFGSEVCPAMPRPIFGSLHHVPDLSCRGWHTIIIMEKVLNSKTIRSNSSGLSVGSGLGQEASTSTVDLDIEPGSETECRDRGLGGTMEDNTEGCLMETPMMSLTNQTGDSSCPLWLRKELEDAEYIPMPEDSDLPSPEQLSSFSESVTLPYEELKELKAAAAATKRMSCDKVNGLDDDDVFKKGTSGACCKASSEVAQLQETVARQEMRIQMLEKQVDEQQKENERLWAAIRHSTLREAGCDSNGNHRSDRTPGDGRGRGDGFPSHGGRSAGAGV</sequence>
<keyword evidence="2" id="KW-1185">Reference proteome</keyword>
<gene>
    <name evidence="1" type="ORF">L3Q82_026609</name>
</gene>
<protein>
    <submittedName>
        <fullName evidence="1">Uncharacterized protein</fullName>
    </submittedName>
</protein>
<name>A0ACB8WJB5_9TELE</name>
<comment type="caution">
    <text evidence="1">The sequence shown here is derived from an EMBL/GenBank/DDBJ whole genome shotgun (WGS) entry which is preliminary data.</text>
</comment>
<dbReference type="EMBL" id="CM041539">
    <property type="protein sequence ID" value="KAI3367765.1"/>
    <property type="molecule type" value="Genomic_DNA"/>
</dbReference>
<evidence type="ECO:0000313" key="1">
    <source>
        <dbReference type="EMBL" id="KAI3367765.1"/>
    </source>
</evidence>
<accession>A0ACB8WJB5</accession>
<evidence type="ECO:0000313" key="2">
    <source>
        <dbReference type="Proteomes" id="UP000831701"/>
    </source>
</evidence>
<organism evidence="1 2">
    <name type="scientific">Scortum barcoo</name>
    <name type="common">barcoo grunter</name>
    <dbReference type="NCBI Taxonomy" id="214431"/>
    <lineage>
        <taxon>Eukaryota</taxon>
        <taxon>Metazoa</taxon>
        <taxon>Chordata</taxon>
        <taxon>Craniata</taxon>
        <taxon>Vertebrata</taxon>
        <taxon>Euteleostomi</taxon>
        <taxon>Actinopterygii</taxon>
        <taxon>Neopterygii</taxon>
        <taxon>Teleostei</taxon>
        <taxon>Neoteleostei</taxon>
        <taxon>Acanthomorphata</taxon>
        <taxon>Eupercaria</taxon>
        <taxon>Centrarchiformes</taxon>
        <taxon>Terapontoidei</taxon>
        <taxon>Terapontidae</taxon>
        <taxon>Scortum</taxon>
    </lineage>
</organism>